<evidence type="ECO:0000313" key="3">
    <source>
        <dbReference type="EMBL" id="ABK42567.1"/>
    </source>
</evidence>
<evidence type="ECO:0000256" key="2">
    <source>
        <dbReference type="SAM" id="SignalP"/>
    </source>
</evidence>
<dbReference type="Proteomes" id="UP000002586">
    <property type="component" value="Chromosome"/>
</dbReference>
<organism evidence="3 4">
    <name type="scientific">Magnetococcus marinus (strain ATCC BAA-1437 / JCM 17883 / MC-1)</name>
    <dbReference type="NCBI Taxonomy" id="156889"/>
    <lineage>
        <taxon>Bacteria</taxon>
        <taxon>Pseudomonadati</taxon>
        <taxon>Pseudomonadota</taxon>
        <taxon>Magnetococcia</taxon>
        <taxon>Magnetococcales</taxon>
        <taxon>Magnetococcaceae</taxon>
        <taxon>Magnetococcus</taxon>
    </lineage>
</organism>
<dbReference type="AlphaFoldDB" id="A0L3M4"/>
<dbReference type="eggNOG" id="COG0457">
    <property type="taxonomic scope" value="Bacteria"/>
</dbReference>
<dbReference type="STRING" id="156889.Mmc1_0038"/>
<dbReference type="Pfam" id="PF13432">
    <property type="entry name" value="TPR_16"/>
    <property type="match status" value="1"/>
</dbReference>
<evidence type="ECO:0000313" key="4">
    <source>
        <dbReference type="Proteomes" id="UP000002586"/>
    </source>
</evidence>
<dbReference type="SUPFAM" id="SSF48452">
    <property type="entry name" value="TPR-like"/>
    <property type="match status" value="1"/>
</dbReference>
<feature type="signal peptide" evidence="2">
    <location>
        <begin position="1"/>
        <end position="34"/>
    </location>
</feature>
<reference evidence="3 4" key="2">
    <citation type="journal article" date="2012" name="Int. J. Syst. Evol. Microbiol.">
        <title>Magnetococcus marinus gen. nov., sp. nov., a marine, magnetotactic bacterium that represents a novel lineage (Magnetococcaceae fam. nov.; Magnetococcales ord. nov.) at the base of the Alphaproteobacteria.</title>
        <authorList>
            <person name="Bazylinski D.A."/>
            <person name="Williams T.J."/>
            <person name="Lefevre C.T."/>
            <person name="Berg R.J."/>
            <person name="Zhang C.L."/>
            <person name="Bowser S.S."/>
            <person name="Dean A.J."/>
            <person name="Beveridge T.J."/>
        </authorList>
    </citation>
    <scope>NUCLEOTIDE SEQUENCE [LARGE SCALE GENOMIC DNA]</scope>
    <source>
        <strain evidence="4">ATCC BAA-1437 / JCM 17883 / MC-1</strain>
    </source>
</reference>
<dbReference type="KEGG" id="mgm:Mmc1_0038"/>
<dbReference type="HOGENOM" id="CLU_466760_0_0_5"/>
<dbReference type="EMBL" id="CP000471">
    <property type="protein sequence ID" value="ABK42567.1"/>
    <property type="molecule type" value="Genomic_DNA"/>
</dbReference>
<reference evidence="4" key="1">
    <citation type="journal article" date="2009" name="Appl. Environ. Microbiol.">
        <title>Complete genome sequence of the chemolithoautotrophic marine magnetotactic coccus strain MC-1.</title>
        <authorList>
            <person name="Schubbe S."/>
            <person name="Williams T.J."/>
            <person name="Xie G."/>
            <person name="Kiss H.E."/>
            <person name="Brettin T.S."/>
            <person name="Martinez D."/>
            <person name="Ross C.A."/>
            <person name="Schuler D."/>
            <person name="Cox B.L."/>
            <person name="Nealson K.H."/>
            <person name="Bazylinski D.A."/>
        </authorList>
    </citation>
    <scope>NUCLEOTIDE SEQUENCE [LARGE SCALE GENOMIC DNA]</scope>
    <source>
        <strain evidence="4">ATCC BAA-1437 / JCM 17883 / MC-1</strain>
    </source>
</reference>
<proteinExistence type="predicted"/>
<feature type="chain" id="PRO_5002625889" evidence="2">
    <location>
        <begin position="35"/>
        <end position="584"/>
    </location>
</feature>
<accession>A0L3M4</accession>
<sequence length="584" mass="63651" precursor="true">MKPQHGLKGGRPQRRGQGPAMLLAAALMWGSAQAQEAPPQVQDVIPQGSAIAPPDAIESSALTGFESIGRPFPLTPNAVRRMLEQGQAQLALMLSEQALNRGSGAPVTALRWRELKARAHMALGQQSQALEVLESLPTDTIDHTPELVLMMAQAQLANGQFQEARGRFSRFLVENPGHPHAYIAQRGIGICELKLGALDRARLQLGLYRERPDRPEPDPEWILAMAELSLAQGGWEMARHGLKQLPEETRRSQPARAIFYRAVRMQVAEAAQTEFTPKLLIDLESALAHNPGETEAQELRILHAKLFHQWATTPIKREKKPTATVQRLMQRRCLLRTLLNAPQGLEQALFLTQLLELEQEAPLGLTAAGGLLTPEGLGLTPLTPPVRAVLAETLLQQQRLAEAVALLGSQRERDGDLIRLQLLAMDTSMSDVTLESLLEELSPSGTNGEPMVLPSPLLEPIAKALLAYTRHGREAQAELLLAQLQTREDDPAVIRLLAYQKGLMLESLGDLEEALLHYAGMSFPAEKIAPAADRLLPESPKEATARLLIQLGKTSEADKLLGKTETPSNSPKGGTPTPAGVVKP</sequence>
<protein>
    <submittedName>
        <fullName evidence="3">Tetratricopeptide TPR_4</fullName>
    </submittedName>
</protein>
<dbReference type="RefSeq" id="WP_011711741.1">
    <property type="nucleotide sequence ID" value="NC_008576.1"/>
</dbReference>
<evidence type="ECO:0000256" key="1">
    <source>
        <dbReference type="SAM" id="MobiDB-lite"/>
    </source>
</evidence>
<dbReference type="Gene3D" id="1.25.40.10">
    <property type="entry name" value="Tetratricopeptide repeat domain"/>
    <property type="match status" value="1"/>
</dbReference>
<keyword evidence="2" id="KW-0732">Signal</keyword>
<dbReference type="InterPro" id="IPR011990">
    <property type="entry name" value="TPR-like_helical_dom_sf"/>
</dbReference>
<gene>
    <name evidence="3" type="ordered locus">Mmc1_0038</name>
</gene>
<keyword evidence="4" id="KW-1185">Reference proteome</keyword>
<name>A0L3M4_MAGMM</name>
<feature type="region of interest" description="Disordered" evidence="1">
    <location>
        <begin position="558"/>
        <end position="584"/>
    </location>
</feature>